<dbReference type="GO" id="GO:0006784">
    <property type="term" value="P:heme A biosynthetic process"/>
    <property type="evidence" value="ECO:0007669"/>
    <property type="project" value="InterPro"/>
</dbReference>
<feature type="transmembrane region" description="Helical" evidence="12">
    <location>
        <begin position="392"/>
        <end position="415"/>
    </location>
</feature>
<keyword evidence="9 12" id="KW-0472">Membrane</keyword>
<dbReference type="InterPro" id="IPR003780">
    <property type="entry name" value="COX15/CtaA_fam"/>
</dbReference>
<evidence type="ECO:0000256" key="4">
    <source>
        <dbReference type="ARBA" id="ARBA00022723"/>
    </source>
</evidence>
<evidence type="ECO:0000256" key="6">
    <source>
        <dbReference type="ARBA" id="ARBA00023002"/>
    </source>
</evidence>
<evidence type="ECO:0000256" key="8">
    <source>
        <dbReference type="ARBA" id="ARBA00023133"/>
    </source>
</evidence>
<evidence type="ECO:0000256" key="3">
    <source>
        <dbReference type="ARBA" id="ARBA00022692"/>
    </source>
</evidence>
<comment type="cofactor">
    <cofactor evidence="1">
        <name>heme b</name>
        <dbReference type="ChEBI" id="CHEBI:60344"/>
    </cofactor>
</comment>
<keyword evidence="14" id="KW-1185">Reference proteome</keyword>
<protein>
    <submittedName>
        <fullName evidence="13">Cytochrome c oxidase assembly protein cox15</fullName>
    </submittedName>
</protein>
<gene>
    <name evidence="13" type="primary">COX15</name>
    <name evidence="13" type="ORF">OC846_001199</name>
</gene>
<reference evidence="13" key="1">
    <citation type="journal article" date="2023" name="PhytoFront">
        <title>Draft Genome Resources of Seven Strains of Tilletia horrida, Causal Agent of Kernel Smut of Rice.</title>
        <authorList>
            <person name="Khanal S."/>
            <person name="Antony Babu S."/>
            <person name="Zhou X.G."/>
        </authorList>
    </citation>
    <scope>NUCLEOTIDE SEQUENCE</scope>
    <source>
        <strain evidence="13">TX6</strain>
    </source>
</reference>
<dbReference type="EMBL" id="JAPDMZ010000016">
    <property type="protein sequence ID" value="KAK0556376.1"/>
    <property type="molecule type" value="Genomic_DNA"/>
</dbReference>
<keyword evidence="8" id="KW-0350">Heme biosynthesis</keyword>
<sequence>MSISLRGSIGLGLKLCASSTGSSSIIIRDSLRTASSSAARLPSASFRCLSTSSLLRPGLSTATLAQVRIQHPLMHIRSSPNPNLVNSAASLTWATCRTAHTTALPTADADLNMPPQSTSTEQTATKDDAHALTRPIVAYHLFALAFLVYAIVVVGGLTRLTESGLSITEWNPGFKGMHLPSTDEQWHAEWDKYKLTPEFLLLNQRMSLEDFKSIYMWEWAHRVLGRVIGVAFILPAAFFLARPGWVVRGTRWKLLAIGAGIGFQGALGWFMVKSGLSAPLSSHGQFSSAPIPSAEYNPHDTHSTASTSDPHWTPRVSHFRLAAHLGTAFLVYLGMLHTGLSILRDWKLAHNTGTVAGISLAPSSMSAQPSQRVLAALNHPAIRRYSRTVRNLAIFVFCTAMSGALVAGLDAGMIYNEWPTMGGEGRFAPPADELMNERYKLRSSSSSNSAAAGGGGAAEQGGLDWRLWTGNVFNNPATVQLVHRTLATTAFFAVFGLAWRTRSLHRALQRQSQRFTGSGSGSAGVASQAAATATATLPPLVPRLVALACGAVTLQASLGITTLLYLVPIPLASAHQAGSLALLSVLVALLAALRRPNSAVLRALERRTGPSAAAGWRQQVGSRALKKVAVQPLRV</sequence>
<comment type="subcellular location">
    <subcellularLocation>
        <location evidence="2">Membrane</location>
        <topology evidence="2">Multi-pass membrane protein</topology>
    </subcellularLocation>
</comment>
<keyword evidence="3 12" id="KW-0812">Transmembrane</keyword>
<organism evidence="13 14">
    <name type="scientific">Tilletia horrida</name>
    <dbReference type="NCBI Taxonomy" id="155126"/>
    <lineage>
        <taxon>Eukaryota</taxon>
        <taxon>Fungi</taxon>
        <taxon>Dikarya</taxon>
        <taxon>Basidiomycota</taxon>
        <taxon>Ustilaginomycotina</taxon>
        <taxon>Exobasidiomycetes</taxon>
        <taxon>Tilletiales</taxon>
        <taxon>Tilletiaceae</taxon>
        <taxon>Tilletia</taxon>
    </lineage>
</organism>
<evidence type="ECO:0000256" key="12">
    <source>
        <dbReference type="SAM" id="Phobius"/>
    </source>
</evidence>
<name>A0AAN6JW61_9BASI</name>
<feature type="transmembrane region" description="Helical" evidence="12">
    <location>
        <begin position="573"/>
        <end position="593"/>
    </location>
</feature>
<dbReference type="GO" id="GO:0016653">
    <property type="term" value="F:oxidoreductase activity, acting on NAD(P)H, heme protein as acceptor"/>
    <property type="evidence" value="ECO:0007669"/>
    <property type="project" value="TreeGrafter"/>
</dbReference>
<feature type="transmembrane region" description="Helical" evidence="12">
    <location>
        <begin position="223"/>
        <end position="242"/>
    </location>
</feature>
<evidence type="ECO:0000313" key="13">
    <source>
        <dbReference type="EMBL" id="KAK0556376.1"/>
    </source>
</evidence>
<evidence type="ECO:0000313" key="14">
    <source>
        <dbReference type="Proteomes" id="UP001176517"/>
    </source>
</evidence>
<comment type="pathway">
    <text evidence="10">Porphyrin-containing compound metabolism; heme A biosynthesis; heme A from heme O: step 1/1.</text>
</comment>
<feature type="transmembrane region" description="Helical" evidence="12">
    <location>
        <begin position="136"/>
        <end position="157"/>
    </location>
</feature>
<comment type="caution">
    <text evidence="13">The sequence shown here is derived from an EMBL/GenBank/DDBJ whole genome shotgun (WGS) entry which is preliminary data.</text>
</comment>
<keyword evidence="5 12" id="KW-1133">Transmembrane helix</keyword>
<keyword evidence="7" id="KW-0408">Iron</keyword>
<evidence type="ECO:0000256" key="11">
    <source>
        <dbReference type="ARBA" id="ARBA00048044"/>
    </source>
</evidence>
<evidence type="ECO:0000256" key="10">
    <source>
        <dbReference type="ARBA" id="ARBA00044501"/>
    </source>
</evidence>
<evidence type="ECO:0000256" key="7">
    <source>
        <dbReference type="ARBA" id="ARBA00023004"/>
    </source>
</evidence>
<dbReference type="PANTHER" id="PTHR23289:SF2">
    <property type="entry name" value="CYTOCHROME C OXIDASE ASSEMBLY PROTEIN COX15 HOMOLOG"/>
    <property type="match status" value="1"/>
</dbReference>
<feature type="transmembrane region" description="Helical" evidence="12">
    <location>
        <begin position="481"/>
        <end position="499"/>
    </location>
</feature>
<evidence type="ECO:0000256" key="5">
    <source>
        <dbReference type="ARBA" id="ARBA00022989"/>
    </source>
</evidence>
<dbReference type="Proteomes" id="UP001176517">
    <property type="component" value="Unassembled WGS sequence"/>
</dbReference>
<evidence type="ECO:0000256" key="1">
    <source>
        <dbReference type="ARBA" id="ARBA00001970"/>
    </source>
</evidence>
<dbReference type="InterPro" id="IPR023754">
    <property type="entry name" value="HemeA_Synthase_type2"/>
</dbReference>
<comment type="catalytic activity">
    <reaction evidence="11">
        <text>Fe(II)-heme o + 2 A + H2O = Fe(II)-heme a + 2 AH2</text>
        <dbReference type="Rhea" id="RHEA:63388"/>
        <dbReference type="ChEBI" id="CHEBI:13193"/>
        <dbReference type="ChEBI" id="CHEBI:15377"/>
        <dbReference type="ChEBI" id="CHEBI:17499"/>
        <dbReference type="ChEBI" id="CHEBI:60530"/>
        <dbReference type="ChEBI" id="CHEBI:61715"/>
        <dbReference type="EC" id="1.17.99.9"/>
    </reaction>
    <physiologicalReaction direction="left-to-right" evidence="11">
        <dbReference type="Rhea" id="RHEA:63389"/>
    </physiologicalReaction>
</comment>
<feature type="transmembrane region" description="Helical" evidence="12">
    <location>
        <begin position="321"/>
        <end position="343"/>
    </location>
</feature>
<dbReference type="Pfam" id="PF02628">
    <property type="entry name" value="COX15-CtaA"/>
    <property type="match status" value="2"/>
</dbReference>
<accession>A0AAN6JW61</accession>
<feature type="transmembrane region" description="Helical" evidence="12">
    <location>
        <begin position="544"/>
        <end position="567"/>
    </location>
</feature>
<proteinExistence type="predicted"/>
<dbReference type="GO" id="GO:0046872">
    <property type="term" value="F:metal ion binding"/>
    <property type="evidence" value="ECO:0007669"/>
    <property type="project" value="UniProtKB-KW"/>
</dbReference>
<dbReference type="GO" id="GO:0120547">
    <property type="term" value="F:heme A synthase activity"/>
    <property type="evidence" value="ECO:0007669"/>
    <property type="project" value="UniProtKB-EC"/>
</dbReference>
<dbReference type="AlphaFoldDB" id="A0AAN6JW61"/>
<keyword evidence="6" id="KW-0560">Oxidoreductase</keyword>
<feature type="transmembrane region" description="Helical" evidence="12">
    <location>
        <begin position="254"/>
        <end position="272"/>
    </location>
</feature>
<dbReference type="PANTHER" id="PTHR23289">
    <property type="entry name" value="CYTOCHROME C OXIDASE ASSEMBLY PROTEIN COX15"/>
    <property type="match status" value="1"/>
</dbReference>
<evidence type="ECO:0000256" key="9">
    <source>
        <dbReference type="ARBA" id="ARBA00023136"/>
    </source>
</evidence>
<dbReference type="GO" id="GO:0005743">
    <property type="term" value="C:mitochondrial inner membrane"/>
    <property type="evidence" value="ECO:0007669"/>
    <property type="project" value="TreeGrafter"/>
</dbReference>
<evidence type="ECO:0000256" key="2">
    <source>
        <dbReference type="ARBA" id="ARBA00004141"/>
    </source>
</evidence>
<keyword evidence="4" id="KW-0479">Metal-binding</keyword>